<evidence type="ECO:0000313" key="8">
    <source>
        <dbReference type="Proteomes" id="UP000076079"/>
    </source>
</evidence>
<feature type="transmembrane region" description="Helical" evidence="5">
    <location>
        <begin position="47"/>
        <end position="66"/>
    </location>
</feature>
<feature type="transmembrane region" description="Helical" evidence="5">
    <location>
        <begin position="320"/>
        <end position="344"/>
    </location>
</feature>
<reference evidence="8" key="2">
    <citation type="submission" date="2016-04" db="EMBL/GenBank/DDBJ databases">
        <title>First Complete Genome Sequence of a Subdivision 6 Acidobacterium.</title>
        <authorList>
            <person name="Huang S."/>
            <person name="Vieira S."/>
            <person name="Bunk B."/>
            <person name="Riedel T."/>
            <person name="Sproeer C."/>
            <person name="Overmann J."/>
        </authorList>
    </citation>
    <scope>NUCLEOTIDE SEQUENCE [LARGE SCALE GENOMIC DNA]</scope>
    <source>
        <strain evidence="8">DSM 100886 HEG_-6_39</strain>
    </source>
</reference>
<evidence type="ECO:0000313" key="7">
    <source>
        <dbReference type="EMBL" id="AMY08762.1"/>
    </source>
</evidence>
<feature type="transmembrane region" description="Helical" evidence="5">
    <location>
        <begin position="386"/>
        <end position="408"/>
    </location>
</feature>
<gene>
    <name evidence="7" type="primary">exuT_2</name>
    <name evidence="7" type="ORF">LuPra_01967</name>
</gene>
<sequence length="416" mass="44740">MSHVRWTVVALLFFAVTINYVDRAVIGVLKPVLDQALGWDQRDYGWMVTAFQAAYAIGYAVSGRLLDRFGIRLGFSVAVALWSLAAMAHGAMSTVLGFSVARAALGLAEGGTLPAAVKGVSEWFPREQRAFATGMFNAGSNVGAITCPVVVPWLAGRWGWQGAFVATGAIGFVWLAVWLWLYRAPDQHPLVNAEELAYIRKDPPEPPHPHLPWAALLGKPQTWAFMIGMMASSPVWWFYIFWVPDFLNKQFGLGLTQSSLPLVVIFTVASAGGVGGGWLSSKLLRAGWTVNAARKTALLACSACILPVFITPLVPVTHVWWAVAIVTLAAAAHCGYAANLFTLVSDTVPRQAVSSVVGIGGMAGSIAGMFFAQLVARVLYATHDNFVVPFAIAACTYSLALLAIHLLLPRLEPMTI</sequence>
<dbReference type="InterPro" id="IPR011701">
    <property type="entry name" value="MFS"/>
</dbReference>
<keyword evidence="4 5" id="KW-0472">Membrane</keyword>
<feature type="transmembrane region" description="Helical" evidence="5">
    <location>
        <begin position="262"/>
        <end position="284"/>
    </location>
</feature>
<keyword evidence="8" id="KW-1185">Reference proteome</keyword>
<feature type="domain" description="Major facilitator superfamily (MFS) profile" evidence="6">
    <location>
        <begin position="8"/>
        <end position="412"/>
    </location>
</feature>
<feature type="transmembrane region" description="Helical" evidence="5">
    <location>
        <begin position="223"/>
        <end position="242"/>
    </location>
</feature>
<dbReference type="RefSeq" id="WP_234800807.1">
    <property type="nucleotide sequence ID" value="NZ_CP015136.1"/>
</dbReference>
<dbReference type="AlphaFoldDB" id="A0A143PJJ7"/>
<feature type="transmembrane region" description="Helical" evidence="5">
    <location>
        <begin position="73"/>
        <end position="92"/>
    </location>
</feature>
<dbReference type="PANTHER" id="PTHR11662:SF285">
    <property type="entry name" value="HEXURONATE TRANSPORTER"/>
    <property type="match status" value="1"/>
</dbReference>
<dbReference type="SUPFAM" id="SSF103473">
    <property type="entry name" value="MFS general substrate transporter"/>
    <property type="match status" value="1"/>
</dbReference>
<comment type="subcellular location">
    <subcellularLocation>
        <location evidence="1">Membrane</location>
        <topology evidence="1">Multi-pass membrane protein</topology>
    </subcellularLocation>
</comment>
<dbReference type="CDD" id="cd17319">
    <property type="entry name" value="MFS_ExuT_GudP_like"/>
    <property type="match status" value="1"/>
</dbReference>
<dbReference type="GO" id="GO:0015134">
    <property type="term" value="F:hexuronate transmembrane transporter activity"/>
    <property type="evidence" value="ECO:0007669"/>
    <property type="project" value="TreeGrafter"/>
</dbReference>
<feature type="transmembrane region" description="Helical" evidence="5">
    <location>
        <begin position="158"/>
        <end position="181"/>
    </location>
</feature>
<protein>
    <submittedName>
        <fullName evidence="7">Hexuronate transporter</fullName>
    </submittedName>
</protein>
<organism evidence="7 8">
    <name type="scientific">Luteitalea pratensis</name>
    <dbReference type="NCBI Taxonomy" id="1855912"/>
    <lineage>
        <taxon>Bacteria</taxon>
        <taxon>Pseudomonadati</taxon>
        <taxon>Acidobacteriota</taxon>
        <taxon>Vicinamibacteria</taxon>
        <taxon>Vicinamibacterales</taxon>
        <taxon>Vicinamibacteraceae</taxon>
        <taxon>Luteitalea</taxon>
    </lineage>
</organism>
<name>A0A143PJJ7_LUTPR</name>
<reference evidence="7 8" key="1">
    <citation type="journal article" date="2016" name="Genome Announc.">
        <title>First Complete Genome Sequence of a Subdivision 6 Acidobacterium Strain.</title>
        <authorList>
            <person name="Huang S."/>
            <person name="Vieira S."/>
            <person name="Bunk B."/>
            <person name="Riedel T."/>
            <person name="Sproer C."/>
            <person name="Overmann J."/>
        </authorList>
    </citation>
    <scope>NUCLEOTIDE SEQUENCE [LARGE SCALE GENOMIC DNA]</scope>
    <source>
        <strain evidence="8">DSM 100886 HEG_-6_39</strain>
    </source>
</reference>
<evidence type="ECO:0000256" key="5">
    <source>
        <dbReference type="SAM" id="Phobius"/>
    </source>
</evidence>
<keyword evidence="3 5" id="KW-1133">Transmembrane helix</keyword>
<dbReference type="Proteomes" id="UP000076079">
    <property type="component" value="Chromosome"/>
</dbReference>
<dbReference type="Gene3D" id="1.20.1250.20">
    <property type="entry name" value="MFS general substrate transporter like domains"/>
    <property type="match status" value="2"/>
</dbReference>
<dbReference type="KEGG" id="abac:LuPra_01967"/>
<evidence type="ECO:0000256" key="3">
    <source>
        <dbReference type="ARBA" id="ARBA00022989"/>
    </source>
</evidence>
<dbReference type="InterPro" id="IPR036259">
    <property type="entry name" value="MFS_trans_sf"/>
</dbReference>
<evidence type="ECO:0000256" key="4">
    <source>
        <dbReference type="ARBA" id="ARBA00023136"/>
    </source>
</evidence>
<dbReference type="STRING" id="1855912.LuPra_01967"/>
<proteinExistence type="predicted"/>
<keyword evidence="2 5" id="KW-0812">Transmembrane</keyword>
<dbReference type="InterPro" id="IPR050382">
    <property type="entry name" value="MFS_Na/Anion_cotransporter"/>
</dbReference>
<feature type="transmembrane region" description="Helical" evidence="5">
    <location>
        <begin position="356"/>
        <end position="380"/>
    </location>
</feature>
<evidence type="ECO:0000256" key="1">
    <source>
        <dbReference type="ARBA" id="ARBA00004141"/>
    </source>
</evidence>
<accession>A0A143PJJ7</accession>
<dbReference type="InterPro" id="IPR020846">
    <property type="entry name" value="MFS_dom"/>
</dbReference>
<dbReference type="PROSITE" id="PS50850">
    <property type="entry name" value="MFS"/>
    <property type="match status" value="1"/>
</dbReference>
<dbReference type="Pfam" id="PF07690">
    <property type="entry name" value="MFS_1"/>
    <property type="match status" value="1"/>
</dbReference>
<dbReference type="PATRIC" id="fig|1813736.3.peg.2065"/>
<feature type="transmembrane region" description="Helical" evidence="5">
    <location>
        <begin position="296"/>
        <end position="314"/>
    </location>
</feature>
<evidence type="ECO:0000256" key="2">
    <source>
        <dbReference type="ARBA" id="ARBA00022692"/>
    </source>
</evidence>
<evidence type="ECO:0000259" key="6">
    <source>
        <dbReference type="PROSITE" id="PS50850"/>
    </source>
</evidence>
<dbReference type="GO" id="GO:0016020">
    <property type="term" value="C:membrane"/>
    <property type="evidence" value="ECO:0007669"/>
    <property type="project" value="UniProtKB-SubCell"/>
</dbReference>
<dbReference type="PANTHER" id="PTHR11662">
    <property type="entry name" value="SOLUTE CARRIER FAMILY 17"/>
    <property type="match status" value="1"/>
</dbReference>
<dbReference type="EMBL" id="CP015136">
    <property type="protein sequence ID" value="AMY08762.1"/>
    <property type="molecule type" value="Genomic_DNA"/>
</dbReference>